<evidence type="ECO:0000256" key="1">
    <source>
        <dbReference type="ARBA" id="ARBA00011073"/>
    </source>
</evidence>
<dbReference type="KEGG" id="pll:I858_011040"/>
<dbReference type="Pfam" id="PF05922">
    <property type="entry name" value="Inhibitor_I9"/>
    <property type="match status" value="1"/>
</dbReference>
<dbReference type="InterPro" id="IPR001119">
    <property type="entry name" value="SLH_dom"/>
</dbReference>
<dbReference type="InterPro" id="IPR023827">
    <property type="entry name" value="Peptidase_S8_Asp-AS"/>
</dbReference>
<protein>
    <submittedName>
        <fullName evidence="14">Lactocepin</fullName>
    </submittedName>
</protein>
<evidence type="ECO:0000256" key="3">
    <source>
        <dbReference type="ARBA" id="ARBA00022525"/>
    </source>
</evidence>
<dbReference type="InterPro" id="IPR034216">
    <property type="entry name" value="C5a_Peptidase"/>
</dbReference>
<dbReference type="PROSITE" id="PS51892">
    <property type="entry name" value="SUBTILASE"/>
    <property type="match status" value="1"/>
</dbReference>
<dbReference type="Gene3D" id="2.60.40.1710">
    <property type="entry name" value="Subtilisin-like superfamily"/>
    <property type="match status" value="1"/>
</dbReference>
<dbReference type="InterPro" id="IPR050131">
    <property type="entry name" value="Peptidase_S8_subtilisin-like"/>
</dbReference>
<dbReference type="PRINTS" id="PR00723">
    <property type="entry name" value="SUBTILISIN"/>
</dbReference>
<dbReference type="Gene3D" id="2.60.40.10">
    <property type="entry name" value="Immunoglobulins"/>
    <property type="match status" value="1"/>
</dbReference>
<dbReference type="Pfam" id="PF00395">
    <property type="entry name" value="SLH"/>
    <property type="match status" value="3"/>
</dbReference>
<feature type="signal peptide" evidence="12">
    <location>
        <begin position="1"/>
        <end position="21"/>
    </location>
</feature>
<feature type="active site" description="Charge relay system" evidence="9 10">
    <location>
        <position position="263"/>
    </location>
</feature>
<evidence type="ECO:0000256" key="11">
    <source>
        <dbReference type="RuleBase" id="RU003355"/>
    </source>
</evidence>
<dbReference type="CDD" id="cd07475">
    <property type="entry name" value="Peptidases_S8_C5a_Peptidase"/>
    <property type="match status" value="1"/>
</dbReference>
<feature type="chain" id="PRO_5039276344" evidence="12">
    <location>
        <begin position="22"/>
        <end position="1426"/>
    </location>
</feature>
<evidence type="ECO:0000256" key="6">
    <source>
        <dbReference type="ARBA" id="ARBA00022737"/>
    </source>
</evidence>
<evidence type="ECO:0000256" key="7">
    <source>
        <dbReference type="ARBA" id="ARBA00022801"/>
    </source>
</evidence>
<keyword evidence="7 10" id="KW-0378">Hydrolase</keyword>
<dbReference type="Gene3D" id="3.50.30.30">
    <property type="match status" value="1"/>
</dbReference>
<dbReference type="PANTHER" id="PTHR43806:SF11">
    <property type="entry name" value="CEREVISIN-RELATED"/>
    <property type="match status" value="1"/>
</dbReference>
<evidence type="ECO:0000256" key="10">
    <source>
        <dbReference type="PROSITE-ProRule" id="PRU01240"/>
    </source>
</evidence>
<dbReference type="PROSITE" id="PS00137">
    <property type="entry name" value="SUBTILASE_HIS"/>
    <property type="match status" value="1"/>
</dbReference>
<dbReference type="PROSITE" id="PS00136">
    <property type="entry name" value="SUBTILASE_ASP"/>
    <property type="match status" value="1"/>
</dbReference>
<proteinExistence type="inferred from homology"/>
<evidence type="ECO:0000256" key="5">
    <source>
        <dbReference type="ARBA" id="ARBA00022729"/>
    </source>
</evidence>
<keyword evidence="5 12" id="KW-0732">Signal</keyword>
<dbReference type="InterPro" id="IPR013783">
    <property type="entry name" value="Ig-like_fold"/>
</dbReference>
<keyword evidence="6" id="KW-0677">Repeat</keyword>
<evidence type="ECO:0000313" key="14">
    <source>
        <dbReference type="EMBL" id="ANU27523.1"/>
    </source>
</evidence>
<feature type="domain" description="SLH" evidence="13">
    <location>
        <begin position="1238"/>
        <end position="1301"/>
    </location>
</feature>
<reference evidence="14" key="1">
    <citation type="submission" date="2016-10" db="EMBL/GenBank/DDBJ databases">
        <authorList>
            <person name="See-Too W.S."/>
        </authorList>
    </citation>
    <scope>NUCLEOTIDE SEQUENCE</scope>
    <source>
        <strain evidence="14">L10.15</strain>
    </source>
</reference>
<dbReference type="Pfam" id="PF00082">
    <property type="entry name" value="Peptidase_S8"/>
    <property type="match status" value="1"/>
</dbReference>
<dbReference type="InterPro" id="IPR036852">
    <property type="entry name" value="Peptidase_S8/S53_dom_sf"/>
</dbReference>
<feature type="domain" description="SLH" evidence="13">
    <location>
        <begin position="1366"/>
        <end position="1426"/>
    </location>
</feature>
<keyword evidence="2" id="KW-0134">Cell wall</keyword>
<feature type="active site" description="Charge relay system" evidence="9 10">
    <location>
        <position position="592"/>
    </location>
</feature>
<dbReference type="CDD" id="cd02133">
    <property type="entry name" value="PA_C5a_like"/>
    <property type="match status" value="1"/>
</dbReference>
<dbReference type="GO" id="GO:0006508">
    <property type="term" value="P:proteolysis"/>
    <property type="evidence" value="ECO:0007669"/>
    <property type="project" value="UniProtKB-KW"/>
</dbReference>
<gene>
    <name evidence="14" type="ORF">I858_011040</name>
</gene>
<dbReference type="InterPro" id="IPR003137">
    <property type="entry name" value="PA_domain"/>
</dbReference>
<dbReference type="Pfam" id="PF02225">
    <property type="entry name" value="PA"/>
    <property type="match status" value="1"/>
</dbReference>
<dbReference type="InterPro" id="IPR010435">
    <property type="entry name" value="C5a/SBT2-like_Fn3"/>
</dbReference>
<dbReference type="InterPro" id="IPR046450">
    <property type="entry name" value="PA_dom_sf"/>
</dbReference>
<dbReference type="InterPro" id="IPR010259">
    <property type="entry name" value="S8pro/Inhibitor_I9"/>
</dbReference>
<evidence type="ECO:0000256" key="12">
    <source>
        <dbReference type="SAM" id="SignalP"/>
    </source>
</evidence>
<dbReference type="RefSeq" id="WP_049693937.1">
    <property type="nucleotide sequence ID" value="NZ_CP016540.2"/>
</dbReference>
<dbReference type="InterPro" id="IPR000209">
    <property type="entry name" value="Peptidase_S8/S53_dom"/>
</dbReference>
<keyword evidence="15" id="KW-1185">Reference proteome</keyword>
<dbReference type="GO" id="GO:0004252">
    <property type="term" value="F:serine-type endopeptidase activity"/>
    <property type="evidence" value="ECO:0007669"/>
    <property type="project" value="UniProtKB-UniRule"/>
</dbReference>
<comment type="similarity">
    <text evidence="1 10 11">Belongs to the peptidase S8 family.</text>
</comment>
<evidence type="ECO:0000256" key="9">
    <source>
        <dbReference type="PIRSR" id="PIRSR615500-1"/>
    </source>
</evidence>
<dbReference type="EMBL" id="CP016540">
    <property type="protein sequence ID" value="ANU27523.1"/>
    <property type="molecule type" value="Genomic_DNA"/>
</dbReference>
<evidence type="ECO:0000259" key="13">
    <source>
        <dbReference type="PROSITE" id="PS51272"/>
    </source>
</evidence>
<dbReference type="PROSITE" id="PS51272">
    <property type="entry name" value="SLH"/>
    <property type="match status" value="3"/>
</dbReference>
<dbReference type="Proteomes" id="UP000053354">
    <property type="component" value="Chromosome"/>
</dbReference>
<evidence type="ECO:0000256" key="4">
    <source>
        <dbReference type="ARBA" id="ARBA00022670"/>
    </source>
</evidence>
<evidence type="ECO:0000256" key="8">
    <source>
        <dbReference type="ARBA" id="ARBA00022825"/>
    </source>
</evidence>
<dbReference type="InterPro" id="IPR022398">
    <property type="entry name" value="Peptidase_S8_His-AS"/>
</dbReference>
<evidence type="ECO:0000256" key="2">
    <source>
        <dbReference type="ARBA" id="ARBA00022512"/>
    </source>
</evidence>
<sequence>MTKFKPFLLLALVFVMTFSSALFGLTDVSAAVNSADVPNVELKQQEVKIPETLVNPEDPKKEVRVIIELEKAPAIESATNKGVLYKSLPGKQKESLEAAVVTGQESVQMSIASIAPRITYLENFTTVFNGFSAQVEAGLVEDIAKLEGVKAVYESTEYQRPEAQPEMKYSKELVQAQQAWTDYGYRGEGLVVGVIDTGIDPSHKDMILTDNTTGDITKSDVAALVADKSIENGKFYTAKVPFGYNYMDGNNEILDLGPEASMHGMHVAGTVGANGNEENGGIKGVAPEAQLLALKVFGNDPRYPSTYGDIYIKAIDDSIKLGADVINMSLGSTAGFVDSSNPEQKAVERATNNGLLVAISAGNSDMFASGVATSPYPRANNQDYGLTGSPSTSIDSFGVASFENDFITAKSLGYQVDGQAAGRALYILSNDADPEALPNASYDVVAAGLGKPADFTGKDFTGKFALISRGEIGFTDKGLAAQAAGAIGVIIYNNTTGTINMASDPAIKIPYMSALQADGVAMKTALDAGKKVSVSFDGAYLETPNPSAGEMSDFTSWGPTPNLDFKPEITAPGGNIFSTLNDDKYGIMSGTSMAAPHVAGGTALMFQRIEELGLTGRDRVTFAKNLMMNTAAPVEFKKDQYISPRRQGAGLMQLHDALSTDVMVTNKATGDAKVALKEIANDKFTFTLKAQNYSDTAATYDVGVNVQTDNTAKVGDFEVTAPNLTGSYVVTEDVTVNAPKTITVPAKGTAEIAVTVDVSALKGMPEYAAFVNGFFVDGFVTMTDKNEEVTGNPELVVPFFGFNGGWDDANIFDTFTWAKDTFYGITLLADDEGNDITGGTHASEDYVPERFAFSPNDDGLQDMAVPVYSLMRNAKQFEVNVLDAKGKELRTIRSASNLTKNYAASATNPQYTFNPLNGWDGMIDGKPAKDGKYQIQLRAVIDYKGAEWQTLTFPIIVDTVAPEAAATYAASTKTVNVSKFADNASGVGVDRWEVYLNGKELTENDKTPADESLAPTMTSYKVEANIKTGDELVAVFYDIAGNVTEVNLTASSNKETTAPVILFDSPQVLNVYDTKTVEVSGTVEDDSKIVSLTVNGVKAKSFDGKTFKHSLTFKDGSQYVTVKAVDEFGNESEIRRQILVDTTPATITIVNTAKTVGANTTEIEATVNIKDNLDQITASIDGNEIFKQELGEPYGKASFNKNIKVKIPVKKIGANNYTVMVEDAAGNITEKTFTITKASKVTFSDIQNYWAKTQIEALASKGIILGKTDDLFAPKADVTRAEYATMLVRSLKLPLTAEEGMFEDVNKKTTWATKEIEAAARAGIVQGLPGGTFDPKASISRQDAAVMIIRAVKYQEASLLEGLDASHKFKDSSKISPYAAKDVAQAEALELITGRSGNVFDPKAKITRGETAAVIYRALDKMDLLK</sequence>
<dbReference type="SUPFAM" id="SSF52743">
    <property type="entry name" value="Subtilisin-like"/>
    <property type="match status" value="1"/>
</dbReference>
<keyword evidence="3" id="KW-0964">Secreted</keyword>
<evidence type="ECO:0000313" key="15">
    <source>
        <dbReference type="Proteomes" id="UP000053354"/>
    </source>
</evidence>
<dbReference type="SUPFAM" id="SSF52025">
    <property type="entry name" value="PA domain"/>
    <property type="match status" value="1"/>
</dbReference>
<keyword evidence="8 10" id="KW-0720">Serine protease</keyword>
<dbReference type="InterPro" id="IPR015500">
    <property type="entry name" value="Peptidase_S8_subtilisin-rel"/>
</dbReference>
<dbReference type="PANTHER" id="PTHR43806">
    <property type="entry name" value="PEPTIDASE S8"/>
    <property type="match status" value="1"/>
</dbReference>
<dbReference type="Pfam" id="PF09136">
    <property type="entry name" value="Glucodextran_B"/>
    <property type="match status" value="1"/>
</dbReference>
<feature type="active site" description="Charge relay system" evidence="9 10">
    <location>
        <position position="196"/>
    </location>
</feature>
<dbReference type="STRING" id="1302659.I858_011040"/>
<dbReference type="PROSITE" id="PS00138">
    <property type="entry name" value="SUBTILASE_SER"/>
    <property type="match status" value="1"/>
</dbReference>
<dbReference type="GO" id="GO:0016020">
    <property type="term" value="C:membrane"/>
    <property type="evidence" value="ECO:0007669"/>
    <property type="project" value="InterPro"/>
</dbReference>
<accession>A0A1B1S2W0</accession>
<dbReference type="InterPro" id="IPR023828">
    <property type="entry name" value="Peptidase_S8_Ser-AS"/>
</dbReference>
<organism evidence="14 15">
    <name type="scientific">Planococcus versutus</name>
    <dbReference type="NCBI Taxonomy" id="1302659"/>
    <lineage>
        <taxon>Bacteria</taxon>
        <taxon>Bacillati</taxon>
        <taxon>Bacillota</taxon>
        <taxon>Bacilli</taxon>
        <taxon>Bacillales</taxon>
        <taxon>Caryophanaceae</taxon>
        <taxon>Planococcus</taxon>
    </lineage>
</organism>
<dbReference type="OrthoDB" id="9798386at2"/>
<feature type="domain" description="SLH" evidence="13">
    <location>
        <begin position="1303"/>
        <end position="1362"/>
    </location>
</feature>
<name>A0A1B1S2W0_9BACL</name>
<dbReference type="Pfam" id="PF06280">
    <property type="entry name" value="fn3_5"/>
    <property type="match status" value="1"/>
</dbReference>
<keyword evidence="4 10" id="KW-0645">Protease</keyword>
<dbReference type="Gene3D" id="3.40.50.200">
    <property type="entry name" value="Peptidase S8/S53 domain"/>
    <property type="match status" value="1"/>
</dbReference>